<dbReference type="Gene3D" id="2.40.20.10">
    <property type="entry name" value="Plasminogen Kringle 4"/>
    <property type="match status" value="2"/>
</dbReference>
<keyword evidence="1" id="KW-1015">Disulfide bond</keyword>
<proteinExistence type="predicted"/>
<evidence type="ECO:0000259" key="2">
    <source>
        <dbReference type="PROSITE" id="PS50070"/>
    </source>
</evidence>
<dbReference type="PROSITE" id="PS50070">
    <property type="entry name" value="KRINGLE_2"/>
    <property type="match status" value="2"/>
</dbReference>
<dbReference type="EMBL" id="JH816011">
    <property type="protein sequence ID" value="EKC41214.1"/>
    <property type="molecule type" value="Genomic_DNA"/>
</dbReference>
<comment type="caution">
    <text evidence="1">Lacks conserved residue(s) required for the propagation of feature annotation.</text>
</comment>
<dbReference type="InterPro" id="IPR018056">
    <property type="entry name" value="Kringle_CS"/>
</dbReference>
<feature type="disulfide bond" evidence="1">
    <location>
        <begin position="77"/>
        <end position="100"/>
    </location>
</feature>
<reference evidence="3" key="1">
    <citation type="journal article" date="2012" name="Nature">
        <title>The oyster genome reveals stress adaptation and complexity of shell formation.</title>
        <authorList>
            <person name="Zhang G."/>
            <person name="Fang X."/>
            <person name="Guo X."/>
            <person name="Li L."/>
            <person name="Luo R."/>
            <person name="Xu F."/>
            <person name="Yang P."/>
            <person name="Zhang L."/>
            <person name="Wang X."/>
            <person name="Qi H."/>
            <person name="Xiong Z."/>
            <person name="Que H."/>
            <person name="Xie Y."/>
            <person name="Holland P.W."/>
            <person name="Paps J."/>
            <person name="Zhu Y."/>
            <person name="Wu F."/>
            <person name="Chen Y."/>
            <person name="Wang J."/>
            <person name="Peng C."/>
            <person name="Meng J."/>
            <person name="Yang L."/>
            <person name="Liu J."/>
            <person name="Wen B."/>
            <person name="Zhang N."/>
            <person name="Huang Z."/>
            <person name="Zhu Q."/>
            <person name="Feng Y."/>
            <person name="Mount A."/>
            <person name="Hedgecock D."/>
            <person name="Xu Z."/>
            <person name="Liu Y."/>
            <person name="Domazet-Loso T."/>
            <person name="Du Y."/>
            <person name="Sun X."/>
            <person name="Zhang S."/>
            <person name="Liu B."/>
            <person name="Cheng P."/>
            <person name="Jiang X."/>
            <person name="Li J."/>
            <person name="Fan D."/>
            <person name="Wang W."/>
            <person name="Fu W."/>
            <person name="Wang T."/>
            <person name="Wang B."/>
            <person name="Zhang J."/>
            <person name="Peng Z."/>
            <person name="Li Y."/>
            <person name="Li N."/>
            <person name="Wang J."/>
            <person name="Chen M."/>
            <person name="He Y."/>
            <person name="Tan F."/>
            <person name="Song X."/>
            <person name="Zheng Q."/>
            <person name="Huang R."/>
            <person name="Yang H."/>
            <person name="Du X."/>
            <person name="Chen L."/>
            <person name="Yang M."/>
            <person name="Gaffney P.M."/>
            <person name="Wang S."/>
            <person name="Luo L."/>
            <person name="She Z."/>
            <person name="Ming Y."/>
            <person name="Huang W."/>
            <person name="Zhang S."/>
            <person name="Huang B."/>
            <person name="Zhang Y."/>
            <person name="Qu T."/>
            <person name="Ni P."/>
            <person name="Miao G."/>
            <person name="Wang J."/>
            <person name="Wang Q."/>
            <person name="Steinberg C.E."/>
            <person name="Wang H."/>
            <person name="Li N."/>
            <person name="Qian L."/>
            <person name="Zhang G."/>
            <person name="Li Y."/>
            <person name="Yang H."/>
            <person name="Liu X."/>
            <person name="Wang J."/>
            <person name="Yin Y."/>
            <person name="Wang J."/>
        </authorList>
    </citation>
    <scope>NUCLEOTIDE SEQUENCE [LARGE SCALE GENOMIC DNA]</scope>
    <source>
        <strain evidence="3">05x7-T-G4-1.051#20</strain>
    </source>
</reference>
<evidence type="ECO:0000256" key="1">
    <source>
        <dbReference type="PROSITE-ProRule" id="PRU00121"/>
    </source>
</evidence>
<dbReference type="PANTHER" id="PTHR24261">
    <property type="entry name" value="PLASMINOGEN-RELATED"/>
    <property type="match status" value="1"/>
</dbReference>
<dbReference type="SUPFAM" id="SSF81321">
    <property type="entry name" value="Family A G protein-coupled receptor-like"/>
    <property type="match status" value="1"/>
</dbReference>
<sequence length="195" mass="22749">MSDAEINTWRFFNTACFFNHVSNPFIYWYYDKKFRKAVDKLICGIKQRPVVDGWLDLNMRPYMDCVNGSKSAHENYCRNPDNKIAPWCFTELVGGSWNYCNIPFCKRSNAECLSSSKGLDYFGTEKKTVDNIECQRWDSMEPHRHGFSIGFMGLSASEHENFCRNPDGKEMPWCYPVNSTVEFQYCNIPNCPESK</sequence>
<organism evidence="3">
    <name type="scientific">Magallana gigas</name>
    <name type="common">Pacific oyster</name>
    <name type="synonym">Crassostrea gigas</name>
    <dbReference type="NCBI Taxonomy" id="29159"/>
    <lineage>
        <taxon>Eukaryota</taxon>
        <taxon>Metazoa</taxon>
        <taxon>Spiralia</taxon>
        <taxon>Lophotrochozoa</taxon>
        <taxon>Mollusca</taxon>
        <taxon>Bivalvia</taxon>
        <taxon>Autobranchia</taxon>
        <taxon>Pteriomorphia</taxon>
        <taxon>Ostreida</taxon>
        <taxon>Ostreoidea</taxon>
        <taxon>Ostreidae</taxon>
        <taxon>Magallana</taxon>
    </lineage>
</organism>
<dbReference type="InterPro" id="IPR050759">
    <property type="entry name" value="Serine_protease_kringle"/>
</dbReference>
<dbReference type="PANTHER" id="PTHR24261:SF7">
    <property type="entry name" value="KRINGLE DOMAIN-CONTAINING PROTEIN"/>
    <property type="match status" value="1"/>
</dbReference>
<feature type="domain" description="Kringle" evidence="2">
    <location>
        <begin position="117"/>
        <end position="191"/>
    </location>
</feature>
<dbReference type="InterPro" id="IPR038178">
    <property type="entry name" value="Kringle_sf"/>
</dbReference>
<keyword evidence="1" id="KW-0420">Kringle</keyword>
<dbReference type="SUPFAM" id="SSF57440">
    <property type="entry name" value="Kringle-like"/>
    <property type="match status" value="2"/>
</dbReference>
<dbReference type="Pfam" id="PF00051">
    <property type="entry name" value="Kringle"/>
    <property type="match status" value="2"/>
</dbReference>
<dbReference type="HOGENOM" id="CLU_1397571_0_0_1"/>
<evidence type="ECO:0000313" key="3">
    <source>
        <dbReference type="EMBL" id="EKC41214.1"/>
    </source>
</evidence>
<protein>
    <submittedName>
        <fullName evidence="3">Plasminogen</fullName>
    </submittedName>
</protein>
<dbReference type="SMART" id="SM00130">
    <property type="entry name" value="KR"/>
    <property type="match status" value="2"/>
</dbReference>
<dbReference type="Gene3D" id="1.20.1070.10">
    <property type="entry name" value="Rhodopsin 7-helix transmembrane proteins"/>
    <property type="match status" value="1"/>
</dbReference>
<dbReference type="InParanoid" id="K1RC42"/>
<feature type="disulfide bond" evidence="1">
    <location>
        <begin position="163"/>
        <end position="186"/>
    </location>
</feature>
<dbReference type="InterPro" id="IPR000001">
    <property type="entry name" value="Kringle"/>
</dbReference>
<dbReference type="CDD" id="cd00108">
    <property type="entry name" value="KR"/>
    <property type="match status" value="1"/>
</dbReference>
<name>K1RC42_MAGGI</name>
<dbReference type="PRINTS" id="PR00018">
    <property type="entry name" value="KRINGLE"/>
</dbReference>
<dbReference type="AlphaFoldDB" id="K1RC42"/>
<feature type="domain" description="Kringle" evidence="2">
    <location>
        <begin position="74"/>
        <end position="105"/>
    </location>
</feature>
<dbReference type="PROSITE" id="PS00021">
    <property type="entry name" value="KRINGLE_1"/>
    <property type="match status" value="2"/>
</dbReference>
<accession>K1RC42</accession>
<dbReference type="InterPro" id="IPR013806">
    <property type="entry name" value="Kringle-like"/>
</dbReference>
<gene>
    <name evidence="3" type="ORF">CGI_10020124</name>
</gene>